<feature type="compositionally biased region" description="Basic and acidic residues" evidence="1">
    <location>
        <begin position="123"/>
        <end position="136"/>
    </location>
</feature>
<feature type="compositionally biased region" description="Polar residues" evidence="1">
    <location>
        <begin position="475"/>
        <end position="487"/>
    </location>
</feature>
<feature type="region of interest" description="Disordered" evidence="1">
    <location>
        <begin position="1"/>
        <end position="29"/>
    </location>
</feature>
<feature type="compositionally biased region" description="Polar residues" evidence="1">
    <location>
        <begin position="336"/>
        <end position="348"/>
    </location>
</feature>
<dbReference type="Proteomes" id="UP001648503">
    <property type="component" value="Unassembled WGS sequence"/>
</dbReference>
<feature type="region of interest" description="Disordered" evidence="1">
    <location>
        <begin position="431"/>
        <end position="530"/>
    </location>
</feature>
<comment type="caution">
    <text evidence="2">The sequence shown here is derived from an EMBL/GenBank/DDBJ whole genome shotgun (WGS) entry which is preliminary data.</text>
</comment>
<feature type="region of interest" description="Disordered" evidence="1">
    <location>
        <begin position="85"/>
        <end position="145"/>
    </location>
</feature>
<feature type="region of interest" description="Disordered" evidence="1">
    <location>
        <begin position="287"/>
        <end position="417"/>
    </location>
</feature>
<feature type="compositionally biased region" description="Polar residues" evidence="1">
    <location>
        <begin position="212"/>
        <end position="224"/>
    </location>
</feature>
<feature type="region of interest" description="Disordered" evidence="1">
    <location>
        <begin position="167"/>
        <end position="272"/>
    </location>
</feature>
<reference evidence="2 3" key="1">
    <citation type="submission" date="2021-02" db="EMBL/GenBank/DDBJ databases">
        <title>Variation within the Batrachochytrium salamandrivorans European outbreak.</title>
        <authorList>
            <person name="Kelly M."/>
            <person name="Pasmans F."/>
            <person name="Shea T.P."/>
            <person name="Munoz J.F."/>
            <person name="Carranza S."/>
            <person name="Cuomo C.A."/>
            <person name="Martel A."/>
        </authorList>
    </citation>
    <scope>NUCLEOTIDE SEQUENCE [LARGE SCALE GENOMIC DNA]</scope>
    <source>
        <strain evidence="2 3">AMFP18/2</strain>
    </source>
</reference>
<name>A0ABQ8F3G5_9FUNG</name>
<feature type="compositionally biased region" description="Low complexity" evidence="1">
    <location>
        <begin position="498"/>
        <end position="507"/>
    </location>
</feature>
<organism evidence="2 3">
    <name type="scientific">Batrachochytrium salamandrivorans</name>
    <dbReference type="NCBI Taxonomy" id="1357716"/>
    <lineage>
        <taxon>Eukaryota</taxon>
        <taxon>Fungi</taxon>
        <taxon>Fungi incertae sedis</taxon>
        <taxon>Chytridiomycota</taxon>
        <taxon>Chytridiomycota incertae sedis</taxon>
        <taxon>Chytridiomycetes</taxon>
        <taxon>Rhizophydiales</taxon>
        <taxon>Rhizophydiales incertae sedis</taxon>
        <taxon>Batrachochytrium</taxon>
    </lineage>
</organism>
<evidence type="ECO:0000313" key="2">
    <source>
        <dbReference type="EMBL" id="KAH6591143.1"/>
    </source>
</evidence>
<dbReference type="EMBL" id="JAFCIX010000418">
    <property type="protein sequence ID" value="KAH6591143.1"/>
    <property type="molecule type" value="Genomic_DNA"/>
</dbReference>
<evidence type="ECO:0000313" key="3">
    <source>
        <dbReference type="Proteomes" id="UP001648503"/>
    </source>
</evidence>
<feature type="compositionally biased region" description="Low complexity" evidence="1">
    <location>
        <begin position="14"/>
        <end position="29"/>
    </location>
</feature>
<feature type="compositionally biased region" description="Polar residues" evidence="1">
    <location>
        <begin position="181"/>
        <end position="198"/>
    </location>
</feature>
<sequence>MSYGRPLPSSYMNGHLHPQQHLPHGPASVASSVASSVGASYVSGYRPSDAYSGYPTSASVRHNYPADYSSYSVAESDRLQLRRSMSSLQDPAVSRVRQGPIYNRSSPPYGRDSFSRPPGTEVDYSRPDAAGRHENRPGTSMEYSSNHRHRTFIEPQSNPYAPPYLPNGRGGDAAYPRRRPSVSSFADSEATTTTTNMHRQSHISYGIAPSDPSLTSSRPYSSIGTYRPANMHEPPSSKQVYPQDGSHYPHKHARHSSQSSGVGRDPHRNSNMSSLQMDMADMHLANRGQGFRPPLVAGPHPQQHHRRSYPLENNPPPLNNSRDSSAFDAYRHRSYGSATHSRTLSNGVAHTHGNGGNETTAAVPKPNQQNPNYNPIFKKPDTAPTPGTVEGGGYTQVYPLTTSKKDPVQPSLTLPGSIREHSKLVEALLGASSRPADTQHGGGPQVSREAMTSESQDPHGSPTPDGLARNHHETTPTPFSRPISRSTGPGALGVQDHPPSSSTPSTTVRSMGKDAIPPTAPLPQSITTISSTDTHYNRSALIKKNLEQLQRVSNEMLDSVARATANGMSAYDCQILKRKIELQQGFIADTMNSWSLE</sequence>
<protein>
    <submittedName>
        <fullName evidence="2">Uncharacterized protein</fullName>
    </submittedName>
</protein>
<keyword evidence="3" id="KW-1185">Reference proteome</keyword>
<accession>A0ABQ8F3G5</accession>
<proteinExistence type="predicted"/>
<feature type="compositionally biased region" description="Low complexity" evidence="1">
    <location>
        <begin position="364"/>
        <end position="375"/>
    </location>
</feature>
<gene>
    <name evidence="2" type="ORF">BASA50_009146</name>
</gene>
<evidence type="ECO:0000256" key="1">
    <source>
        <dbReference type="SAM" id="MobiDB-lite"/>
    </source>
</evidence>